<dbReference type="EMBL" id="KB870808">
    <property type="protein sequence ID" value="EOA28850.1"/>
    <property type="molecule type" value="Genomic_DNA"/>
</dbReference>
<protein>
    <submittedName>
        <fullName evidence="2">Uncharacterized protein</fullName>
    </submittedName>
</protein>
<keyword evidence="1" id="KW-0732">Signal</keyword>
<reference evidence="3" key="1">
    <citation type="journal article" date="2013" name="Nat. Genet.">
        <title>The Capsella rubella genome and the genomic consequences of rapid mating system evolution.</title>
        <authorList>
            <person name="Slotte T."/>
            <person name="Hazzouri K.M."/>
            <person name="Agren J.A."/>
            <person name="Koenig D."/>
            <person name="Maumus F."/>
            <person name="Guo Y.L."/>
            <person name="Steige K."/>
            <person name="Platts A.E."/>
            <person name="Escobar J.S."/>
            <person name="Newman L.K."/>
            <person name="Wang W."/>
            <person name="Mandakova T."/>
            <person name="Vello E."/>
            <person name="Smith L.M."/>
            <person name="Henz S.R."/>
            <person name="Steffen J."/>
            <person name="Takuno S."/>
            <person name="Brandvain Y."/>
            <person name="Coop G."/>
            <person name="Andolfatto P."/>
            <person name="Hu T.T."/>
            <person name="Blanchette M."/>
            <person name="Clark R.M."/>
            <person name="Quesneville H."/>
            <person name="Nordborg M."/>
            <person name="Gaut B.S."/>
            <person name="Lysak M.A."/>
            <person name="Jenkins J."/>
            <person name="Grimwood J."/>
            <person name="Chapman J."/>
            <person name="Prochnik S."/>
            <person name="Shu S."/>
            <person name="Rokhsar D."/>
            <person name="Schmutz J."/>
            <person name="Weigel D."/>
            <person name="Wright S.I."/>
        </authorList>
    </citation>
    <scope>NUCLEOTIDE SEQUENCE [LARGE SCALE GENOMIC DNA]</scope>
    <source>
        <strain evidence="3">cv. Monte Gargano</strain>
    </source>
</reference>
<keyword evidence="3" id="KW-1185">Reference proteome</keyword>
<organism evidence="2 3">
    <name type="scientific">Capsella rubella</name>
    <dbReference type="NCBI Taxonomy" id="81985"/>
    <lineage>
        <taxon>Eukaryota</taxon>
        <taxon>Viridiplantae</taxon>
        <taxon>Streptophyta</taxon>
        <taxon>Embryophyta</taxon>
        <taxon>Tracheophyta</taxon>
        <taxon>Spermatophyta</taxon>
        <taxon>Magnoliopsida</taxon>
        <taxon>eudicotyledons</taxon>
        <taxon>Gunneridae</taxon>
        <taxon>Pentapetalae</taxon>
        <taxon>rosids</taxon>
        <taxon>malvids</taxon>
        <taxon>Brassicales</taxon>
        <taxon>Brassicaceae</taxon>
        <taxon>Camelineae</taxon>
        <taxon>Capsella</taxon>
    </lineage>
</organism>
<name>R0HTV5_9BRAS</name>
<feature type="chain" id="PRO_5004352404" evidence="1">
    <location>
        <begin position="32"/>
        <end position="94"/>
    </location>
</feature>
<evidence type="ECO:0000313" key="3">
    <source>
        <dbReference type="Proteomes" id="UP000029121"/>
    </source>
</evidence>
<accession>R0HTV5</accession>
<dbReference type="STRING" id="81985.R0HTV5"/>
<gene>
    <name evidence="2" type="ORF">CARUB_v10025094mg</name>
</gene>
<evidence type="ECO:0000313" key="2">
    <source>
        <dbReference type="EMBL" id="EOA28850.1"/>
    </source>
</evidence>
<evidence type="ECO:0000256" key="1">
    <source>
        <dbReference type="SAM" id="SignalP"/>
    </source>
</evidence>
<sequence>MGMSKKIMKAIIMYVALIMVFFTCAPLKANAQEVVISYDALAQDHAWGCSPKYPNLPCQKERGLVVIGDELLMVVIFHFLCYSALRPPLLPSLC</sequence>
<proteinExistence type="predicted"/>
<dbReference type="Proteomes" id="UP000029121">
    <property type="component" value="Unassembled WGS sequence"/>
</dbReference>
<dbReference type="AlphaFoldDB" id="R0HTV5"/>
<feature type="signal peptide" evidence="1">
    <location>
        <begin position="1"/>
        <end position="31"/>
    </location>
</feature>